<protein>
    <submittedName>
        <fullName evidence="2">Uncharacterized protein</fullName>
    </submittedName>
</protein>
<dbReference type="EMBL" id="CP038622">
    <property type="protein sequence ID" value="QBY46741.1"/>
    <property type="molecule type" value="Genomic_DNA"/>
</dbReference>
<dbReference type="KEGG" id="ans:ArsFIN_53520"/>
<accession>A0A4P7L2F0</accession>
<organism evidence="2 3">
    <name type="scientific">Arsenophonus nasoniae</name>
    <name type="common">son-killer infecting Nasonia vitripennis</name>
    <dbReference type="NCBI Taxonomy" id="638"/>
    <lineage>
        <taxon>Bacteria</taxon>
        <taxon>Pseudomonadati</taxon>
        <taxon>Pseudomonadota</taxon>
        <taxon>Gammaproteobacteria</taxon>
        <taxon>Enterobacterales</taxon>
        <taxon>Morganellaceae</taxon>
        <taxon>Arsenophonus</taxon>
    </lineage>
</organism>
<geneLocation type="plasmid" evidence="3">
    <name>parsfin10</name>
</geneLocation>
<keyword evidence="1" id="KW-0472">Membrane</keyword>
<evidence type="ECO:0000256" key="1">
    <source>
        <dbReference type="SAM" id="Phobius"/>
    </source>
</evidence>
<keyword evidence="1" id="KW-1133">Transmembrane helix</keyword>
<gene>
    <name evidence="2" type="ORF">ArsFIN_53520</name>
</gene>
<dbReference type="Proteomes" id="UP000295134">
    <property type="component" value="Plasmid pArsFIN10"/>
</dbReference>
<proteinExistence type="predicted"/>
<keyword evidence="1" id="KW-0812">Transmembrane</keyword>
<feature type="transmembrane region" description="Helical" evidence="1">
    <location>
        <begin position="12"/>
        <end position="33"/>
    </location>
</feature>
<keyword evidence="2" id="KW-0614">Plasmid</keyword>
<evidence type="ECO:0000313" key="3">
    <source>
        <dbReference type="Proteomes" id="UP000295134"/>
    </source>
</evidence>
<dbReference type="AlphaFoldDB" id="A0A4P7L2F0"/>
<evidence type="ECO:0000313" key="2">
    <source>
        <dbReference type="EMBL" id="QBY46741.1"/>
    </source>
</evidence>
<reference evidence="2 3" key="1">
    <citation type="submission" date="2019-03" db="EMBL/GenBank/DDBJ databases">
        <title>Long-read sequencing reveals hyperdense prophage content in a complex bacterial symbiont genome.</title>
        <authorList>
            <person name="Frost C.L."/>
            <person name="Siozios S."/>
            <person name="Nadal-Jimenez P."/>
            <person name="Brockhurst M.A."/>
            <person name="King K.C."/>
            <person name="Darby A.C."/>
            <person name="Hurst G.D.D."/>
        </authorList>
    </citation>
    <scope>NUCLEOTIDE SEQUENCE [LARGE SCALE GENOMIC DNA]</scope>
    <source>
        <strain evidence="2 3">FIN</strain>
        <plasmid evidence="3">parsfin10</plasmid>
    </source>
</reference>
<sequence>MVNGKKLMSWNVFYRYLFVISDYADFYFIFSFLHHCNDKQECIDDNGCKKCIHFIPLLFFVAIDDGRSFILFYPRILPNCFMISLTIAGSAVGQPPGNHAV</sequence>
<name>A0A4P7L2F0_9GAMM</name>